<protein>
    <recommendedName>
        <fullName evidence="3">DUF7708 domain-containing protein</fullName>
    </recommendedName>
</protein>
<feature type="compositionally biased region" description="Polar residues" evidence="2">
    <location>
        <begin position="497"/>
        <end position="506"/>
    </location>
</feature>
<evidence type="ECO:0000259" key="3">
    <source>
        <dbReference type="Pfam" id="PF24809"/>
    </source>
</evidence>
<dbReference type="InParanoid" id="A0A2J6T6P6"/>
<dbReference type="InterPro" id="IPR056125">
    <property type="entry name" value="DUF7708"/>
</dbReference>
<evidence type="ECO:0000256" key="1">
    <source>
        <dbReference type="SAM" id="Coils"/>
    </source>
</evidence>
<proteinExistence type="predicted"/>
<dbReference type="EMBL" id="KZ613817">
    <property type="protein sequence ID" value="PMD58695.1"/>
    <property type="molecule type" value="Genomic_DNA"/>
</dbReference>
<dbReference type="OrthoDB" id="61900at2759"/>
<dbReference type="STRING" id="1095630.A0A2J6T6P6"/>
<name>A0A2J6T6P6_9HELO</name>
<keyword evidence="5" id="KW-1185">Reference proteome</keyword>
<dbReference type="Proteomes" id="UP000235371">
    <property type="component" value="Unassembled WGS sequence"/>
</dbReference>
<organism evidence="4 5">
    <name type="scientific">Hyaloscypha bicolor E</name>
    <dbReference type="NCBI Taxonomy" id="1095630"/>
    <lineage>
        <taxon>Eukaryota</taxon>
        <taxon>Fungi</taxon>
        <taxon>Dikarya</taxon>
        <taxon>Ascomycota</taxon>
        <taxon>Pezizomycotina</taxon>
        <taxon>Leotiomycetes</taxon>
        <taxon>Helotiales</taxon>
        <taxon>Hyaloscyphaceae</taxon>
        <taxon>Hyaloscypha</taxon>
        <taxon>Hyaloscypha bicolor</taxon>
    </lineage>
</organism>
<keyword evidence="1" id="KW-0175">Coiled coil</keyword>
<sequence>MSIFNTQLTQDEKKTAFIRENAGLEQVRQTLAAAKAKYEGKQTSKARKWLCIFSSKVMFYSSVLDVLVQHHPEYVSLVWGAMRLLFAGVINHEETIRELSKSFSQIADILPRTDLALVLYPTVSMKETVAMLYAHIIKFTAHAVRWYKQGKLAHAWASVSKPWALSFKTHFENIAEKAEQIEALGRSASRAELRDVHVEIRETRDELKKAREELQKFEENMKLETRQLIQFALASKTLNDQIKVDVSESKTMIANIQLGQILDMSFATNLPASGECLGFCQSMVKRSRCRTRILLPNIAQLQRWSSHPRSSLLVIKCSSGQAARDFLVHLVGVIRASDCQVLWAFRFADYWARNLTSIDILRMLVIQALQINPKCLTSSLYSITMTHLREAVDEKDWLNLLNRAVAGLSFVYIVLDADLLGHATGQDRYLSTKLIEAFTKVVNSTVVKVVISTSGIDETYAENNWDPDCWSKLRTDEVVEQRTLRHRRRPKGRDQSGRTVSRTWSR</sequence>
<dbReference type="RefSeq" id="XP_024735599.1">
    <property type="nucleotide sequence ID" value="XM_024883208.1"/>
</dbReference>
<accession>A0A2J6T6P6</accession>
<gene>
    <name evidence="4" type="ORF">K444DRAFT_630393</name>
</gene>
<dbReference type="Pfam" id="PF24809">
    <property type="entry name" value="DUF7708"/>
    <property type="match status" value="1"/>
</dbReference>
<evidence type="ECO:0000313" key="5">
    <source>
        <dbReference type="Proteomes" id="UP000235371"/>
    </source>
</evidence>
<feature type="coiled-coil region" evidence="1">
    <location>
        <begin position="190"/>
        <end position="227"/>
    </location>
</feature>
<feature type="domain" description="DUF7708" evidence="3">
    <location>
        <begin position="48"/>
        <end position="193"/>
    </location>
</feature>
<evidence type="ECO:0000313" key="4">
    <source>
        <dbReference type="EMBL" id="PMD58695.1"/>
    </source>
</evidence>
<feature type="region of interest" description="Disordered" evidence="2">
    <location>
        <begin position="483"/>
        <end position="506"/>
    </location>
</feature>
<dbReference type="GeneID" id="36591285"/>
<reference evidence="4 5" key="1">
    <citation type="submission" date="2016-04" db="EMBL/GenBank/DDBJ databases">
        <title>A degradative enzymes factory behind the ericoid mycorrhizal symbiosis.</title>
        <authorList>
            <consortium name="DOE Joint Genome Institute"/>
            <person name="Martino E."/>
            <person name="Morin E."/>
            <person name="Grelet G."/>
            <person name="Kuo A."/>
            <person name="Kohler A."/>
            <person name="Daghino S."/>
            <person name="Barry K."/>
            <person name="Choi C."/>
            <person name="Cichocki N."/>
            <person name="Clum A."/>
            <person name="Copeland A."/>
            <person name="Hainaut M."/>
            <person name="Haridas S."/>
            <person name="Labutti K."/>
            <person name="Lindquist E."/>
            <person name="Lipzen A."/>
            <person name="Khouja H.-R."/>
            <person name="Murat C."/>
            <person name="Ohm R."/>
            <person name="Olson A."/>
            <person name="Spatafora J."/>
            <person name="Veneault-Fourrey C."/>
            <person name="Henrissat B."/>
            <person name="Grigoriev I."/>
            <person name="Martin F."/>
            <person name="Perotto S."/>
        </authorList>
    </citation>
    <scope>NUCLEOTIDE SEQUENCE [LARGE SCALE GENOMIC DNA]</scope>
    <source>
        <strain evidence="4 5">E</strain>
    </source>
</reference>
<evidence type="ECO:0000256" key="2">
    <source>
        <dbReference type="SAM" id="MobiDB-lite"/>
    </source>
</evidence>
<dbReference type="AlphaFoldDB" id="A0A2J6T6P6"/>